<accession>I4VR88</accession>
<evidence type="ECO:0000313" key="1">
    <source>
        <dbReference type="EMBL" id="EIL89729.1"/>
    </source>
</evidence>
<dbReference type="EMBL" id="AJXU01000031">
    <property type="protein sequence ID" value="EIL89729.1"/>
    <property type="molecule type" value="Genomic_DNA"/>
</dbReference>
<proteinExistence type="predicted"/>
<dbReference type="PATRIC" id="fig|1163408.3.peg.1723"/>
<dbReference type="Proteomes" id="UP000004210">
    <property type="component" value="Unassembled WGS sequence"/>
</dbReference>
<name>I4VR88_9GAMM</name>
<reference evidence="1 2" key="1">
    <citation type="journal article" date="2012" name="J. Bacteriol.">
        <title>Genome sequences for six rhodanobacter strains, isolated from soils and the terrestrial subsurface, with variable denitrification capabilities.</title>
        <authorList>
            <person name="Kostka J.E."/>
            <person name="Green S.J."/>
            <person name="Rishishwar L."/>
            <person name="Prakash O."/>
            <person name="Katz L.S."/>
            <person name="Marino-Ramirez L."/>
            <person name="Jordan I.K."/>
            <person name="Munk C."/>
            <person name="Ivanova N."/>
            <person name="Mikhailova N."/>
            <person name="Watson D.B."/>
            <person name="Brown S.D."/>
            <person name="Palumbo A.V."/>
            <person name="Brooks S.C."/>
        </authorList>
    </citation>
    <scope>NUCLEOTIDE SEQUENCE [LARGE SCALE GENOMIC DNA]</scope>
    <source>
        <strain evidence="2">Jip2T</strain>
    </source>
</reference>
<keyword evidence="2" id="KW-1185">Reference proteome</keyword>
<dbReference type="eggNOG" id="ENOG5031F7Q">
    <property type="taxonomic scope" value="Bacteria"/>
</dbReference>
<sequence length="173" mass="19680">MSNKPDSTEHQTTSSMFPLRFVNHAFQVFCYNTVRCHAIYNDFNFTPYKADERPSPAPPSEDYRDHWPFASYAGIPNFPLPAEVNWTSLDGVAHTAQVDIGAIFKNERVLYQVPDNQIPDGSWGGEPGIFLEINDRTISVYMKAFIATKAEQIPGNKDSNFRDDVILAWTHTY</sequence>
<comment type="caution">
    <text evidence="1">The sequence shown here is derived from an EMBL/GenBank/DDBJ whole genome shotgun (WGS) entry which is preliminary data.</text>
</comment>
<dbReference type="AlphaFoldDB" id="I4VR88"/>
<evidence type="ECO:0000313" key="2">
    <source>
        <dbReference type="Proteomes" id="UP000004210"/>
    </source>
</evidence>
<dbReference type="STRING" id="1163408.UU9_08400"/>
<protein>
    <submittedName>
        <fullName evidence="1">Uncharacterized protein</fullName>
    </submittedName>
</protein>
<dbReference type="OrthoDB" id="6002199at2"/>
<organism evidence="1 2">
    <name type="scientific">Rhodanobacter fulvus Jip2</name>
    <dbReference type="NCBI Taxonomy" id="1163408"/>
    <lineage>
        <taxon>Bacteria</taxon>
        <taxon>Pseudomonadati</taxon>
        <taxon>Pseudomonadota</taxon>
        <taxon>Gammaproteobacteria</taxon>
        <taxon>Lysobacterales</taxon>
        <taxon>Rhodanobacteraceae</taxon>
        <taxon>Rhodanobacter</taxon>
    </lineage>
</organism>
<gene>
    <name evidence="1" type="ORF">UU9_08400</name>
</gene>